<accession>A0A9N9SHN6</accession>
<evidence type="ECO:0000256" key="3">
    <source>
        <dbReference type="ARBA" id="ARBA00022692"/>
    </source>
</evidence>
<evidence type="ECO:0000313" key="12">
    <source>
        <dbReference type="Proteomes" id="UP001153737"/>
    </source>
</evidence>
<dbReference type="Proteomes" id="UP001153737">
    <property type="component" value="Chromosome 6"/>
</dbReference>
<evidence type="ECO:0000256" key="4">
    <source>
        <dbReference type="ARBA" id="ARBA00022729"/>
    </source>
</evidence>
<reference evidence="11" key="2">
    <citation type="submission" date="2022-10" db="EMBL/GenBank/DDBJ databases">
        <authorList>
            <consortium name="ENA_rothamsted_submissions"/>
            <consortium name="culmorum"/>
            <person name="King R."/>
        </authorList>
    </citation>
    <scope>NUCLEOTIDE SEQUENCE</scope>
</reference>
<keyword evidence="2" id="KW-0813">Transport</keyword>
<dbReference type="EMBL" id="OU896712">
    <property type="protein sequence ID" value="CAG9822775.1"/>
    <property type="molecule type" value="Genomic_DNA"/>
</dbReference>
<dbReference type="GO" id="GO:0007041">
    <property type="term" value="P:lysosomal transport"/>
    <property type="evidence" value="ECO:0007669"/>
    <property type="project" value="InterPro"/>
</dbReference>
<dbReference type="InterPro" id="IPR000479">
    <property type="entry name" value="CIMR_rpt"/>
</dbReference>
<evidence type="ECO:0000256" key="5">
    <source>
        <dbReference type="ARBA" id="ARBA00022989"/>
    </source>
</evidence>
<feature type="non-terminal residue" evidence="11">
    <location>
        <position position="916"/>
    </location>
</feature>
<feature type="chain" id="PRO_5040374062" description="MRH domain-containing protein" evidence="9">
    <location>
        <begin position="18"/>
        <end position="916"/>
    </location>
</feature>
<feature type="domain" description="MRH" evidence="10">
    <location>
        <begin position="284"/>
        <end position="419"/>
    </location>
</feature>
<evidence type="ECO:0000256" key="1">
    <source>
        <dbReference type="ARBA" id="ARBA00004308"/>
    </source>
</evidence>
<dbReference type="PANTHER" id="PTHR15071">
    <property type="entry name" value="MANNOSE-6-PHOSPHATE RECEPTOR FAMILY MEMBER"/>
    <property type="match status" value="1"/>
</dbReference>
<feature type="signal peptide" evidence="9">
    <location>
        <begin position="1"/>
        <end position="17"/>
    </location>
</feature>
<keyword evidence="3 8" id="KW-0812">Transmembrane</keyword>
<evidence type="ECO:0000256" key="9">
    <source>
        <dbReference type="SAM" id="SignalP"/>
    </source>
</evidence>
<sequence length="916" mass="104250">MFLNGVWLCLLFSTLNCQFVLENFTPTCLKSGLTFFRKTWDITYGDYKMILNVCDYIPDSACGQHQKVCLTHSQNPLKIHGNEFINGIDEQLILNSRQCNVSIQLSCSDHLIENPQLRKTGKCEFEVSMMTVDCAPKCMINYRGHLMNFRPLKHTYHVHSKSEHFSVALCGSNQDCNQNGVSSCTITNKSAIIPLSSVDNEQLTFRDDENEIKLHGSFKSSSELVVKTPSKEKKTELEVLIKCNWTLSTPHIIYKEPQNQGKRFSFLMEAKEGCVKVPPQCVINDKFYTYNVTNLHKNNGYWIVEDVPGNKMMILNVCGLLKAKFNPEDNNCNKSSSQICEIHNDTYTNRGSFHQDLAINNERLSISLTDGDVCDGDPSKQLRTEINFICSKSEGKPKFIKEEHCVTYLNWKTSSACPNIIEAKCENKHIDTHHSCTLETSGKLYNLGGLYKKDGKYTVKDKHDGNLEYLLNVCGSVIDEEAPCMQDAMVALKNSSEANLRHKVMSYGGMRNISENAEGLLVIETYGGGNCGKNGAIIYCRSTVYFKCIGYDEGPMLLSKTDSTLEFLWRTNNSCPEIKDKTRCSFKNPFTGFLVDFTQFKSTQLKIKSLTNSTYFFDFCENDKSKCTELDCKYIALNKTIVEYGNETYLEVNINEHCNSSENQFNKTVFKLTCDAILYNEHFEMKYIKNCILLFELKTHLACLEKEPVIKIDEKLSDNTEYKVQPSYKEHDSNFHEQINENHKVIDVPHHNFLTELNCLVKNPNTGYQFNINSLNLNVTSPKCPEIIFNRTKRYVSLIFETEKTCRQTSVASNKFQSIVILNCPNESNDSPRKTEELLKSSDCLENVILQRMEACKLLEETISQKLGSGSVAGIIIGVIAILSVIGLAVYFYLKWRVPGVRSSYYSMPYNKVCII</sequence>
<keyword evidence="12" id="KW-1185">Reference proteome</keyword>
<dbReference type="PROSITE" id="PS51914">
    <property type="entry name" value="MRH"/>
    <property type="match status" value="2"/>
</dbReference>
<keyword evidence="6 8" id="KW-0472">Membrane</keyword>
<protein>
    <recommendedName>
        <fullName evidence="10">MRH domain-containing protein</fullName>
    </recommendedName>
</protein>
<dbReference type="Gene3D" id="2.70.130.10">
    <property type="entry name" value="Mannose-6-phosphate receptor binding domain"/>
    <property type="match status" value="4"/>
</dbReference>
<dbReference type="OrthoDB" id="4504960at2759"/>
<dbReference type="AlphaFoldDB" id="A0A9N9SHN6"/>
<keyword evidence="7" id="KW-1015">Disulfide bond</keyword>
<evidence type="ECO:0000259" key="10">
    <source>
        <dbReference type="PROSITE" id="PS51914"/>
    </source>
</evidence>
<keyword evidence="4 9" id="KW-0732">Signal</keyword>
<dbReference type="SMART" id="SM01404">
    <property type="entry name" value="CIMR"/>
    <property type="match status" value="3"/>
</dbReference>
<dbReference type="SUPFAM" id="SSF50911">
    <property type="entry name" value="Mannose 6-phosphate receptor domain"/>
    <property type="match status" value="3"/>
</dbReference>
<gene>
    <name evidence="11" type="ORF">PHAECO_LOCUS9978</name>
</gene>
<dbReference type="InterPro" id="IPR009011">
    <property type="entry name" value="Man6P_isomerase_rcpt-bd_dom_sf"/>
</dbReference>
<dbReference type="GO" id="GO:0000139">
    <property type="term" value="C:Golgi membrane"/>
    <property type="evidence" value="ECO:0007669"/>
    <property type="project" value="UniProtKB-SubCell"/>
</dbReference>
<reference evidence="11" key="1">
    <citation type="submission" date="2022-01" db="EMBL/GenBank/DDBJ databases">
        <authorList>
            <person name="King R."/>
        </authorList>
    </citation>
    <scope>NUCLEOTIDE SEQUENCE</scope>
</reference>
<proteinExistence type="predicted"/>
<evidence type="ECO:0000256" key="6">
    <source>
        <dbReference type="ARBA" id="ARBA00023136"/>
    </source>
</evidence>
<dbReference type="GO" id="GO:0005537">
    <property type="term" value="F:D-mannose binding"/>
    <property type="evidence" value="ECO:0007669"/>
    <property type="project" value="InterPro"/>
</dbReference>
<dbReference type="Pfam" id="PF00878">
    <property type="entry name" value="CIMR"/>
    <property type="match status" value="2"/>
</dbReference>
<evidence type="ECO:0000256" key="2">
    <source>
        <dbReference type="ARBA" id="ARBA00022448"/>
    </source>
</evidence>
<name>A0A9N9SHN6_PHACE</name>
<dbReference type="InterPro" id="IPR044865">
    <property type="entry name" value="MRH_dom"/>
</dbReference>
<evidence type="ECO:0000256" key="8">
    <source>
        <dbReference type="SAM" id="Phobius"/>
    </source>
</evidence>
<dbReference type="PANTHER" id="PTHR15071:SF0">
    <property type="entry name" value="MANNOSE 6-PHOSPHATE RECEPTOR-LIKE PROTEIN 1"/>
    <property type="match status" value="1"/>
</dbReference>
<feature type="transmembrane region" description="Helical" evidence="8">
    <location>
        <begin position="872"/>
        <end position="894"/>
    </location>
</feature>
<comment type="subcellular location">
    <subcellularLocation>
        <location evidence="1">Endomembrane system</location>
    </subcellularLocation>
</comment>
<organism evidence="11 12">
    <name type="scientific">Phaedon cochleariae</name>
    <name type="common">Mustard beetle</name>
    <dbReference type="NCBI Taxonomy" id="80249"/>
    <lineage>
        <taxon>Eukaryota</taxon>
        <taxon>Metazoa</taxon>
        <taxon>Ecdysozoa</taxon>
        <taxon>Arthropoda</taxon>
        <taxon>Hexapoda</taxon>
        <taxon>Insecta</taxon>
        <taxon>Pterygota</taxon>
        <taxon>Neoptera</taxon>
        <taxon>Endopterygota</taxon>
        <taxon>Coleoptera</taxon>
        <taxon>Polyphaga</taxon>
        <taxon>Cucujiformia</taxon>
        <taxon>Chrysomeloidea</taxon>
        <taxon>Chrysomelidae</taxon>
        <taxon>Chrysomelinae</taxon>
        <taxon>Chrysomelini</taxon>
        <taxon>Phaedon</taxon>
    </lineage>
</organism>
<dbReference type="GO" id="GO:0010008">
    <property type="term" value="C:endosome membrane"/>
    <property type="evidence" value="ECO:0007669"/>
    <property type="project" value="UniProtKB-SubCell"/>
</dbReference>
<evidence type="ECO:0000313" key="11">
    <source>
        <dbReference type="EMBL" id="CAG9822775.1"/>
    </source>
</evidence>
<keyword evidence="5 8" id="KW-1133">Transmembrane helix</keyword>
<evidence type="ECO:0000256" key="7">
    <source>
        <dbReference type="ARBA" id="ARBA00023157"/>
    </source>
</evidence>
<dbReference type="GO" id="GO:0038023">
    <property type="term" value="F:signaling receptor activity"/>
    <property type="evidence" value="ECO:0007669"/>
    <property type="project" value="InterPro"/>
</dbReference>
<feature type="domain" description="MRH" evidence="10">
    <location>
        <begin position="423"/>
        <end position="577"/>
    </location>
</feature>